<dbReference type="OrthoDB" id="346155at2157"/>
<sequence length="108" mass="11775">MASDDGGMDARRIEERLQQLGHYSRFVRAGLGVILVTFVLAAVVLLPENTDSPASAVETLLMPLIFVGMGLLLFGIGMHLHLMHMNLVRQLRNDPDTDETSANRGGDS</sequence>
<keyword evidence="1" id="KW-0812">Transmembrane</keyword>
<proteinExistence type="predicted"/>
<dbReference type="GeneID" id="56027413"/>
<feature type="transmembrane region" description="Helical" evidence="1">
    <location>
        <begin position="59"/>
        <end position="82"/>
    </location>
</feature>
<protein>
    <submittedName>
        <fullName evidence="2">Uncharacterized protein</fullName>
    </submittedName>
</protein>
<dbReference type="EMBL" id="CP058529">
    <property type="protein sequence ID" value="QLG26245.1"/>
    <property type="molecule type" value="Genomic_DNA"/>
</dbReference>
<evidence type="ECO:0000313" key="2">
    <source>
        <dbReference type="EMBL" id="QLG26245.1"/>
    </source>
</evidence>
<keyword evidence="1" id="KW-1133">Transmembrane helix</keyword>
<keyword evidence="3" id="KW-1185">Reference proteome</keyword>
<keyword evidence="1" id="KW-0472">Membrane</keyword>
<dbReference type="AlphaFoldDB" id="A0A7D5GA83"/>
<feature type="transmembrane region" description="Helical" evidence="1">
    <location>
        <begin position="26"/>
        <end position="47"/>
    </location>
</feature>
<evidence type="ECO:0000313" key="3">
    <source>
        <dbReference type="Proteomes" id="UP000509750"/>
    </source>
</evidence>
<dbReference type="Proteomes" id="UP000509750">
    <property type="component" value="Chromosome"/>
</dbReference>
<evidence type="ECO:0000256" key="1">
    <source>
        <dbReference type="SAM" id="Phobius"/>
    </source>
</evidence>
<dbReference type="KEGG" id="halg:HUG10_01230"/>
<name>A0A7D5GA83_9EURY</name>
<gene>
    <name evidence="2" type="ORF">HUG10_01230</name>
</gene>
<organism evidence="2 3">
    <name type="scientific">Halorarum halophilum</name>
    <dbReference type="NCBI Taxonomy" id="2743090"/>
    <lineage>
        <taxon>Archaea</taxon>
        <taxon>Methanobacteriati</taxon>
        <taxon>Methanobacteriota</taxon>
        <taxon>Stenosarchaea group</taxon>
        <taxon>Halobacteria</taxon>
        <taxon>Halobacteriales</taxon>
        <taxon>Haloferacaceae</taxon>
        <taxon>Halorarum</taxon>
    </lineage>
</organism>
<reference evidence="2 3" key="1">
    <citation type="submission" date="2020-07" db="EMBL/GenBank/DDBJ databases">
        <title>Gai3-2, isolated from salt lake.</title>
        <authorList>
            <person name="Cui H."/>
            <person name="Shi X."/>
        </authorList>
    </citation>
    <scope>NUCLEOTIDE SEQUENCE [LARGE SCALE GENOMIC DNA]</scope>
    <source>
        <strain evidence="2 3">Gai3-2</strain>
    </source>
</reference>
<dbReference type="RefSeq" id="WP_179167820.1">
    <property type="nucleotide sequence ID" value="NZ_CP058529.1"/>
</dbReference>
<accession>A0A7D5GA83</accession>